<feature type="transmembrane region" description="Helical" evidence="1">
    <location>
        <begin position="324"/>
        <end position="348"/>
    </location>
</feature>
<dbReference type="AlphaFoldDB" id="A0A813QQB9"/>
<dbReference type="EMBL" id="CAJNOJ010000300">
    <property type="protein sequence ID" value="CAF1381451.1"/>
    <property type="molecule type" value="Genomic_DNA"/>
</dbReference>
<dbReference type="OrthoDB" id="10060175at2759"/>
<name>A0A813QQB9_ADIRI</name>
<evidence type="ECO:0000313" key="4">
    <source>
        <dbReference type="Proteomes" id="UP000663828"/>
    </source>
</evidence>
<gene>
    <name evidence="3" type="ORF">EDS130_LOCUS34949</name>
    <name evidence="2" type="ORF">XAT740_LOCUS1416</name>
</gene>
<keyword evidence="1" id="KW-0812">Transmembrane</keyword>
<keyword evidence="4" id="KW-1185">Reference proteome</keyword>
<evidence type="ECO:0000313" key="3">
    <source>
        <dbReference type="EMBL" id="CAF1381451.1"/>
    </source>
</evidence>
<evidence type="ECO:0000256" key="1">
    <source>
        <dbReference type="SAM" id="Phobius"/>
    </source>
</evidence>
<organism evidence="2 4">
    <name type="scientific">Adineta ricciae</name>
    <name type="common">Rotifer</name>
    <dbReference type="NCBI Taxonomy" id="249248"/>
    <lineage>
        <taxon>Eukaryota</taxon>
        <taxon>Metazoa</taxon>
        <taxon>Spiralia</taxon>
        <taxon>Gnathifera</taxon>
        <taxon>Rotifera</taxon>
        <taxon>Eurotatoria</taxon>
        <taxon>Bdelloidea</taxon>
        <taxon>Adinetida</taxon>
        <taxon>Adinetidae</taxon>
        <taxon>Adineta</taxon>
    </lineage>
</organism>
<evidence type="ECO:0000313" key="2">
    <source>
        <dbReference type="EMBL" id="CAF0770354.1"/>
    </source>
</evidence>
<dbReference type="Proteomes" id="UP000663852">
    <property type="component" value="Unassembled WGS sequence"/>
</dbReference>
<keyword evidence="1" id="KW-0472">Membrane</keyword>
<reference evidence="2" key="1">
    <citation type="submission" date="2021-02" db="EMBL/GenBank/DDBJ databases">
        <authorList>
            <person name="Nowell W R."/>
        </authorList>
    </citation>
    <scope>NUCLEOTIDE SEQUENCE</scope>
</reference>
<dbReference type="Proteomes" id="UP000663828">
    <property type="component" value="Unassembled WGS sequence"/>
</dbReference>
<dbReference type="EMBL" id="CAJNOR010000044">
    <property type="protein sequence ID" value="CAF0770354.1"/>
    <property type="molecule type" value="Genomic_DNA"/>
</dbReference>
<protein>
    <submittedName>
        <fullName evidence="2">Uncharacterized protein</fullName>
    </submittedName>
</protein>
<accession>A0A813QQB9</accession>
<comment type="caution">
    <text evidence="2">The sequence shown here is derived from an EMBL/GenBank/DDBJ whole genome shotgun (WGS) entry which is preliminary data.</text>
</comment>
<keyword evidence="1" id="KW-1133">Transmembrane helix</keyword>
<proteinExistence type="predicted"/>
<sequence length="383" mass="43440">MFTLSGRQQYLSGWILISSFGILNALQDHLGRSPPVKVCPGSQLLCGDRTCYDPATRICTEHGKVTQCVSVCGNQCYNSNTHHCLNGTICRLFEQLCTVKYDIYISKVHNSLSNQCYNPKDQACLNNTLCDRSQVCNHQCLEGNQLCVRNKTVCNFPNGNWYYVFRSTLTTVESCNGICYNTSIQHCINNTLRCADNNNCSGTCYNSSTHKCLNGTICTLRQQVCDTYSPYMNQCYDPIEQLCYNNTLCNRASRSCKQQCLQNNQICVNDNTICNTTLSYDLYNQNQIQLCDGICYDTSVHRCVRGNLEIISTTIVRVSSDRRWILWGLSSIDCYIIILFCMVIYCILRLSHPFLATAEKSVHPDLDQIQLIKNDQSPSQTTY</sequence>